<protein>
    <submittedName>
        <fullName evidence="1">Uncharacterized protein</fullName>
    </submittedName>
</protein>
<evidence type="ECO:0000313" key="1">
    <source>
        <dbReference type="EMBL" id="MDZ7542193.1"/>
    </source>
</evidence>
<evidence type="ECO:0000313" key="2">
    <source>
        <dbReference type="Proteomes" id="UP001288944"/>
    </source>
</evidence>
<dbReference type="Proteomes" id="UP001288944">
    <property type="component" value="Unassembled WGS sequence"/>
</dbReference>
<proteinExistence type="predicted"/>
<dbReference type="AlphaFoldDB" id="A0AAW9KCM7"/>
<name>A0AAW9KCM7_CLOPF</name>
<reference evidence="1" key="1">
    <citation type="submission" date="2019-11" db="EMBL/GenBank/DDBJ databases">
        <title>Characterization of Clostridium perfringens isolates from swine manure treated agricultural soils.</title>
        <authorList>
            <person name="Wushke S.T."/>
        </authorList>
    </citation>
    <scope>NUCLEOTIDE SEQUENCE</scope>
    <source>
        <strain evidence="1">X62</strain>
    </source>
</reference>
<comment type="caution">
    <text evidence="1">The sequence shown here is derived from an EMBL/GenBank/DDBJ whole genome shotgun (WGS) entry which is preliminary data.</text>
</comment>
<sequence>MMTRKEFLTKLSSVLTPENLTNFCKQYDLRTSFYENDYIFEKVLTIENSQAFYNPEEDLFSTLHTTEGIRDTYFDCVEFYIKFQFIESHKYSIKANDLTSIHRPSRLTVDGYFEMELEYHKDKNCFSIHSVDIPNINLKKPYYL</sequence>
<accession>A0AAW9KCM7</accession>
<gene>
    <name evidence="1" type="ORF">GNF83_13225</name>
</gene>
<organism evidence="1 2">
    <name type="scientific">Clostridium perfringens</name>
    <dbReference type="NCBI Taxonomy" id="1502"/>
    <lineage>
        <taxon>Bacteria</taxon>
        <taxon>Bacillati</taxon>
        <taxon>Bacillota</taxon>
        <taxon>Clostridia</taxon>
        <taxon>Eubacteriales</taxon>
        <taxon>Clostridiaceae</taxon>
        <taxon>Clostridium</taxon>
    </lineage>
</organism>
<dbReference type="RefSeq" id="WP_322394889.1">
    <property type="nucleotide sequence ID" value="NZ_CP148656.1"/>
</dbReference>
<dbReference type="EMBL" id="WNUR01000047">
    <property type="protein sequence ID" value="MDZ7542193.1"/>
    <property type="molecule type" value="Genomic_DNA"/>
</dbReference>